<dbReference type="RefSeq" id="WP_116236098.1">
    <property type="nucleotide sequence ID" value="NZ_QRDP01000004.1"/>
</dbReference>
<evidence type="ECO:0000259" key="1">
    <source>
        <dbReference type="Pfam" id="PF07411"/>
    </source>
</evidence>
<protein>
    <submittedName>
        <fullName evidence="2">Uncharacterized protein YegP (UPF0339 family)</fullName>
    </submittedName>
</protein>
<dbReference type="Pfam" id="PF07411">
    <property type="entry name" value="DUF1508"/>
    <property type="match status" value="1"/>
</dbReference>
<organism evidence="2 3">
    <name type="scientific">Parasphingopyxis lamellibrachiae</name>
    <dbReference type="NCBI Taxonomy" id="680125"/>
    <lineage>
        <taxon>Bacteria</taxon>
        <taxon>Pseudomonadati</taxon>
        <taxon>Pseudomonadota</taxon>
        <taxon>Alphaproteobacteria</taxon>
        <taxon>Sphingomonadales</taxon>
        <taxon>Sphingomonadaceae</taxon>
        <taxon>Parasphingopyxis</taxon>
    </lineage>
</organism>
<dbReference type="AlphaFoldDB" id="A0A3D9FFX7"/>
<sequence>MSESCTASNGDKWEIYNSGGWRWRRTARNGNIVGASTEAYVNKSDCIANAKRNGMTCTPS</sequence>
<reference evidence="2 3" key="1">
    <citation type="submission" date="2018-07" db="EMBL/GenBank/DDBJ databases">
        <title>Genomic Encyclopedia of Type Strains, Phase IV (KMG-IV): sequencing the most valuable type-strain genomes for metagenomic binning, comparative biology and taxonomic classification.</title>
        <authorList>
            <person name="Goeker M."/>
        </authorList>
    </citation>
    <scope>NUCLEOTIDE SEQUENCE [LARGE SCALE GENOMIC DNA]</scope>
    <source>
        <strain evidence="2 3">DSM 26725</strain>
    </source>
</reference>
<accession>A0A3D9FFX7</accession>
<dbReference type="Gene3D" id="3.30.160.160">
    <property type="entry name" value="YegP-like"/>
    <property type="match status" value="1"/>
</dbReference>
<comment type="caution">
    <text evidence="2">The sequence shown here is derived from an EMBL/GenBank/DDBJ whole genome shotgun (WGS) entry which is preliminary data.</text>
</comment>
<gene>
    <name evidence="2" type="ORF">DFR46_1748</name>
</gene>
<name>A0A3D9FFX7_9SPHN</name>
<dbReference type="SUPFAM" id="SSF160113">
    <property type="entry name" value="YegP-like"/>
    <property type="match status" value="1"/>
</dbReference>
<dbReference type="Proteomes" id="UP000256310">
    <property type="component" value="Unassembled WGS sequence"/>
</dbReference>
<keyword evidence="3" id="KW-1185">Reference proteome</keyword>
<evidence type="ECO:0000313" key="3">
    <source>
        <dbReference type="Proteomes" id="UP000256310"/>
    </source>
</evidence>
<dbReference type="EMBL" id="QRDP01000004">
    <property type="protein sequence ID" value="RED16720.1"/>
    <property type="molecule type" value="Genomic_DNA"/>
</dbReference>
<evidence type="ECO:0000313" key="2">
    <source>
        <dbReference type="EMBL" id="RED16720.1"/>
    </source>
</evidence>
<proteinExistence type="predicted"/>
<dbReference type="InterPro" id="IPR036913">
    <property type="entry name" value="YegP-like_sf"/>
</dbReference>
<dbReference type="OrthoDB" id="9802792at2"/>
<dbReference type="InterPro" id="IPR010879">
    <property type="entry name" value="DUF1508"/>
</dbReference>
<feature type="domain" description="DUF1508" evidence="1">
    <location>
        <begin position="18"/>
        <end position="46"/>
    </location>
</feature>